<evidence type="ECO:0000256" key="4">
    <source>
        <dbReference type="ARBA" id="ARBA00022547"/>
    </source>
</evidence>
<keyword evidence="10 15" id="KW-0066">ATP synthesis</keyword>
<dbReference type="OrthoDB" id="9788020at2"/>
<dbReference type="GO" id="GO:0012505">
    <property type="term" value="C:endomembrane system"/>
    <property type="evidence" value="ECO:0007669"/>
    <property type="project" value="UniProtKB-SubCell"/>
</dbReference>
<proteinExistence type="inferred from homology"/>
<comment type="similarity">
    <text evidence="1 15 16">Belongs to the ATPase B chain family.</text>
</comment>
<dbReference type="InterPro" id="IPR028987">
    <property type="entry name" value="ATP_synth_B-like_membr_sf"/>
</dbReference>
<evidence type="ECO:0000256" key="9">
    <source>
        <dbReference type="ARBA" id="ARBA00023136"/>
    </source>
</evidence>
<evidence type="ECO:0000256" key="5">
    <source>
        <dbReference type="ARBA" id="ARBA00022692"/>
    </source>
</evidence>
<dbReference type="NCBIfam" id="NF004411">
    <property type="entry name" value="PRK05759.1-2"/>
    <property type="match status" value="1"/>
</dbReference>
<dbReference type="Pfam" id="PF00430">
    <property type="entry name" value="ATP-synt_B"/>
    <property type="match status" value="1"/>
</dbReference>
<comment type="subcellular location">
    <subcellularLocation>
        <location evidence="15">Cell membrane</location>
        <topology evidence="15">Single-pass membrane protein</topology>
    </subcellularLocation>
    <subcellularLocation>
        <location evidence="14">Endomembrane system</location>
        <topology evidence="14">Single-pass membrane protein</topology>
    </subcellularLocation>
</comment>
<evidence type="ECO:0000256" key="7">
    <source>
        <dbReference type="ARBA" id="ARBA00022989"/>
    </source>
</evidence>
<dbReference type="InterPro" id="IPR050059">
    <property type="entry name" value="ATP_synthase_B_chain"/>
</dbReference>
<evidence type="ECO:0000256" key="12">
    <source>
        <dbReference type="ARBA" id="ARBA00025614"/>
    </source>
</evidence>
<protein>
    <recommendedName>
        <fullName evidence="15">ATP synthase subunit b</fullName>
    </recommendedName>
    <alternativeName>
        <fullName evidence="15">ATP synthase F(0) sector subunit b</fullName>
    </alternativeName>
    <alternativeName>
        <fullName evidence="15">ATPase subunit I</fullName>
    </alternativeName>
    <alternativeName>
        <fullName evidence="15">F-type ATPase subunit b</fullName>
        <shortName evidence="15">F-ATPase subunit b</shortName>
    </alternativeName>
</protein>
<dbReference type="SUPFAM" id="SSF81573">
    <property type="entry name" value="F1F0 ATP synthase subunit B, membrane domain"/>
    <property type="match status" value="1"/>
</dbReference>
<feature type="coiled-coil region" evidence="17">
    <location>
        <begin position="47"/>
        <end position="74"/>
    </location>
</feature>
<feature type="transmembrane region" description="Helical" evidence="15">
    <location>
        <begin position="6"/>
        <end position="26"/>
    </location>
</feature>
<dbReference type="Gene3D" id="1.20.5.620">
    <property type="entry name" value="F1F0 ATP synthase subunit B, membrane domain"/>
    <property type="match status" value="1"/>
</dbReference>
<gene>
    <name evidence="18" type="primary">atpF_2</name>
    <name evidence="15" type="synonym">atpF</name>
    <name evidence="18" type="ORF">IMCC3135_34160</name>
</gene>
<evidence type="ECO:0000256" key="14">
    <source>
        <dbReference type="ARBA" id="ARBA00037847"/>
    </source>
</evidence>
<evidence type="ECO:0000256" key="17">
    <source>
        <dbReference type="SAM" id="Coils"/>
    </source>
</evidence>
<keyword evidence="2 15" id="KW-0813">Transport</keyword>
<evidence type="ECO:0000256" key="6">
    <source>
        <dbReference type="ARBA" id="ARBA00022781"/>
    </source>
</evidence>
<evidence type="ECO:0000313" key="18">
    <source>
        <dbReference type="EMBL" id="ASJ76872.1"/>
    </source>
</evidence>
<evidence type="ECO:0000256" key="13">
    <source>
        <dbReference type="ARBA" id="ARBA00026054"/>
    </source>
</evidence>
<keyword evidence="7 15" id="KW-1133">Transmembrane helix</keyword>
<keyword evidence="17" id="KW-0175">Coiled coil</keyword>
<accession>A0A2Z2NZK5</accession>
<evidence type="ECO:0000256" key="2">
    <source>
        <dbReference type="ARBA" id="ARBA00022448"/>
    </source>
</evidence>
<keyword evidence="9 15" id="KW-0472">Membrane</keyword>
<evidence type="ECO:0000256" key="11">
    <source>
        <dbReference type="ARBA" id="ARBA00025198"/>
    </source>
</evidence>
<keyword evidence="5 15" id="KW-0812">Transmembrane</keyword>
<comment type="subunit">
    <text evidence="15">F-type ATPases have 2 components, F(1) - the catalytic core - and F(0) - the membrane proton channel. F(1) has five subunits: alpha(3), beta(3), gamma(1), delta(1), epsilon(1). F(0) has three main subunits: a(1), b(2) and c(10-14). The alpha and beta chains form an alternating ring which encloses part of the gamma chain. F(1) is attached to F(0) by a central stalk formed by the gamma and epsilon chains, while a peripheral stalk is formed by the delta and b chains.</text>
</comment>
<dbReference type="RefSeq" id="WP_088921586.1">
    <property type="nucleotide sequence ID" value="NZ_CP018632.1"/>
</dbReference>
<dbReference type="NCBIfam" id="TIGR01144">
    <property type="entry name" value="ATP_synt_b"/>
    <property type="match status" value="1"/>
</dbReference>
<comment type="subunit">
    <text evidence="13">F-type ATPases have 2 components, F(1) - the catalytic core - and F(0) - the membrane proton channel. F(1) has five subunits: alpha(3), beta(3), gamma(1), delta(1), epsilon(1). F(0) has four main subunits: a(1), b(2) and c(10-14). The alpha and beta chains form an alternating ring which encloses part of the gamma chain. F(1) is attached to F(0) by a central stalk formed by the gamma and epsilon chains, while a peripheral stalk is formed by the delta and b chains.</text>
</comment>
<dbReference type="GO" id="GO:0045259">
    <property type="term" value="C:proton-transporting ATP synthase complex"/>
    <property type="evidence" value="ECO:0007669"/>
    <property type="project" value="UniProtKB-KW"/>
</dbReference>
<evidence type="ECO:0000256" key="8">
    <source>
        <dbReference type="ARBA" id="ARBA00023065"/>
    </source>
</evidence>
<dbReference type="EMBL" id="CP018632">
    <property type="protein sequence ID" value="ASJ76872.1"/>
    <property type="molecule type" value="Genomic_DNA"/>
</dbReference>
<dbReference type="GO" id="GO:0046961">
    <property type="term" value="F:proton-transporting ATPase activity, rotational mechanism"/>
    <property type="evidence" value="ECO:0007669"/>
    <property type="project" value="TreeGrafter"/>
</dbReference>
<keyword evidence="3 15" id="KW-1003">Cell membrane</keyword>
<dbReference type="InterPro" id="IPR005864">
    <property type="entry name" value="ATP_synth_F0_bsu_bac"/>
</dbReference>
<dbReference type="PANTHER" id="PTHR33445:SF1">
    <property type="entry name" value="ATP SYNTHASE SUBUNIT B"/>
    <property type="match status" value="1"/>
</dbReference>
<name>A0A2Z2NZK5_9GAMM</name>
<comment type="function">
    <text evidence="11 15">F(1)F(0) ATP synthase produces ATP from ADP in the presence of a proton or sodium gradient. F-type ATPases consist of two structural domains, F(1) containing the extramembraneous catalytic core and F(0) containing the membrane proton channel, linked together by a central stalk and a peripheral stalk. During catalysis, ATP synthesis in the catalytic domain of F(1) is coupled via a rotary mechanism of the central stalk subunits to proton translocation.</text>
</comment>
<organism evidence="18 19">
    <name type="scientific">Granulosicoccus antarcticus IMCC3135</name>
    <dbReference type="NCBI Taxonomy" id="1192854"/>
    <lineage>
        <taxon>Bacteria</taxon>
        <taxon>Pseudomonadati</taxon>
        <taxon>Pseudomonadota</taxon>
        <taxon>Gammaproteobacteria</taxon>
        <taxon>Chromatiales</taxon>
        <taxon>Granulosicoccaceae</taxon>
        <taxon>Granulosicoccus</taxon>
    </lineage>
</organism>
<dbReference type="InterPro" id="IPR002146">
    <property type="entry name" value="ATP_synth_b/b'su_bac/chlpt"/>
</dbReference>
<keyword evidence="4 15" id="KW-0138">CF(0)</keyword>
<evidence type="ECO:0000256" key="10">
    <source>
        <dbReference type="ARBA" id="ARBA00023310"/>
    </source>
</evidence>
<dbReference type="GO" id="GO:0046933">
    <property type="term" value="F:proton-transporting ATP synthase activity, rotational mechanism"/>
    <property type="evidence" value="ECO:0007669"/>
    <property type="project" value="UniProtKB-UniRule"/>
</dbReference>
<sequence length="156" mass="17023">MNLNLTLLGQAISFAVFVLFCMKYVWPPIINGLRERQAMIAGGLADAEKGSQKREEAEAEIAVLLQDAKAQAAEIVAQAHKRGSEMVETSKDAARSEGERLKQSAQTEIDLEVVSVKEGLRKQVGLLAVEGARRILGSEVDQNKHNAVIDDLVKQI</sequence>
<dbReference type="KEGG" id="gai:IMCC3135_34160"/>
<evidence type="ECO:0000313" key="19">
    <source>
        <dbReference type="Proteomes" id="UP000250079"/>
    </source>
</evidence>
<dbReference type="AlphaFoldDB" id="A0A2Z2NZK5"/>
<evidence type="ECO:0000256" key="15">
    <source>
        <dbReference type="HAMAP-Rule" id="MF_01398"/>
    </source>
</evidence>
<keyword evidence="19" id="KW-1185">Reference proteome</keyword>
<dbReference type="GO" id="GO:0005886">
    <property type="term" value="C:plasma membrane"/>
    <property type="evidence" value="ECO:0007669"/>
    <property type="project" value="UniProtKB-SubCell"/>
</dbReference>
<evidence type="ECO:0000256" key="1">
    <source>
        <dbReference type="ARBA" id="ARBA00005513"/>
    </source>
</evidence>
<keyword evidence="8 15" id="KW-0406">Ion transport</keyword>
<reference evidence="18 19" key="1">
    <citation type="submission" date="2016-12" db="EMBL/GenBank/DDBJ databases">
        <authorList>
            <person name="Song W.-J."/>
            <person name="Kurnit D.M."/>
        </authorList>
    </citation>
    <scope>NUCLEOTIDE SEQUENCE [LARGE SCALE GENOMIC DNA]</scope>
    <source>
        <strain evidence="18 19">IMCC3135</strain>
    </source>
</reference>
<evidence type="ECO:0000256" key="16">
    <source>
        <dbReference type="RuleBase" id="RU003848"/>
    </source>
</evidence>
<comment type="function">
    <text evidence="12">Component of the F(0) channel, it forms part of the peripheral stalk, linking F(1) to F(0). The b'-subunit is a diverged and duplicated form of b found in plants and photosynthetic bacteria.</text>
</comment>
<evidence type="ECO:0000256" key="3">
    <source>
        <dbReference type="ARBA" id="ARBA00022475"/>
    </source>
</evidence>
<dbReference type="Proteomes" id="UP000250079">
    <property type="component" value="Chromosome"/>
</dbReference>
<dbReference type="CDD" id="cd06503">
    <property type="entry name" value="ATP-synt_Fo_b"/>
    <property type="match status" value="1"/>
</dbReference>
<dbReference type="HAMAP" id="MF_01398">
    <property type="entry name" value="ATP_synth_b_bprime"/>
    <property type="match status" value="1"/>
</dbReference>
<dbReference type="PANTHER" id="PTHR33445">
    <property type="entry name" value="ATP SYNTHASE SUBUNIT B', CHLOROPLASTIC"/>
    <property type="match status" value="1"/>
</dbReference>
<keyword evidence="6 15" id="KW-0375">Hydrogen ion transport</keyword>